<evidence type="ECO:0000256" key="1">
    <source>
        <dbReference type="ARBA" id="ARBA00004370"/>
    </source>
</evidence>
<dbReference type="SUPFAM" id="SSF53335">
    <property type="entry name" value="S-adenosyl-L-methionine-dependent methyltransferases"/>
    <property type="match status" value="1"/>
</dbReference>
<proteinExistence type="predicted"/>
<dbReference type="Pfam" id="PF01333">
    <property type="entry name" value="Apocytochr_F_C"/>
    <property type="match status" value="1"/>
</dbReference>
<dbReference type="InterPro" id="IPR001525">
    <property type="entry name" value="C5_MeTfrase"/>
</dbReference>
<evidence type="ECO:0000256" key="3">
    <source>
        <dbReference type="ARBA" id="ARBA00022603"/>
    </source>
</evidence>
<keyword evidence="13" id="KW-1185">Reference proteome</keyword>
<dbReference type="Gene3D" id="3.30.420.10">
    <property type="entry name" value="Ribonuclease H-like superfamily/Ribonuclease H"/>
    <property type="match status" value="1"/>
</dbReference>
<evidence type="ECO:0000313" key="12">
    <source>
        <dbReference type="EMBL" id="CAK9015934.1"/>
    </source>
</evidence>
<dbReference type="InterPro" id="IPR036691">
    <property type="entry name" value="Endo/exonu/phosph_ase_sf"/>
</dbReference>
<dbReference type="InterPro" id="IPR012337">
    <property type="entry name" value="RNaseH-like_sf"/>
</dbReference>
<dbReference type="Gene3D" id="2.60.40.830">
    <property type="entry name" value="Cytochrome f large domain"/>
    <property type="match status" value="1"/>
</dbReference>
<dbReference type="InterPro" id="IPR029063">
    <property type="entry name" value="SAM-dependent_MTases_sf"/>
</dbReference>
<dbReference type="InterPro" id="IPR002156">
    <property type="entry name" value="RNaseH_domain"/>
</dbReference>
<evidence type="ECO:0000256" key="9">
    <source>
        <dbReference type="SAM" id="Coils"/>
    </source>
</evidence>
<dbReference type="Pfam" id="PF00145">
    <property type="entry name" value="DNA_methylase"/>
    <property type="match status" value="1"/>
</dbReference>
<organism evidence="12 13">
    <name type="scientific">Durusdinium trenchii</name>
    <dbReference type="NCBI Taxonomy" id="1381693"/>
    <lineage>
        <taxon>Eukaryota</taxon>
        <taxon>Sar</taxon>
        <taxon>Alveolata</taxon>
        <taxon>Dinophyceae</taxon>
        <taxon>Suessiales</taxon>
        <taxon>Symbiodiniaceae</taxon>
        <taxon>Durusdinium</taxon>
    </lineage>
</organism>
<evidence type="ECO:0000256" key="10">
    <source>
        <dbReference type="SAM" id="MobiDB-lite"/>
    </source>
</evidence>
<dbReference type="InterPro" id="IPR038765">
    <property type="entry name" value="Papain-like_cys_pep_sf"/>
</dbReference>
<keyword evidence="7" id="KW-0793">Thylakoid</keyword>
<dbReference type="Pfam" id="PF00075">
    <property type="entry name" value="RNase_H"/>
    <property type="match status" value="1"/>
</dbReference>
<dbReference type="Pfam" id="PF00078">
    <property type="entry name" value="RVT_1"/>
    <property type="match status" value="1"/>
</dbReference>
<feature type="region of interest" description="Disordered" evidence="10">
    <location>
        <begin position="1171"/>
        <end position="1197"/>
    </location>
</feature>
<sequence>MAVVGNAFTVLSPSALAPAHMEVPKGKEQMGSHFSSGAGAALTAAGLVAAAGARRQTRRQTRRPGAMVGMAMEPESYYRDHLVACRAQLNGVDAPTPEETDKHMEGIQAFAKQALAGASAAMLFTSSMEAAVAYPIFAQQNYANPREYTGKIVCANCHLASKTIDVKLPQAVLPDTIFKMEIEVPAKYAKRRQPLADGSKGPMNIGAIAVMPEGWKLAPKDRLPKPLKKEMKGLAWAPYSKEYPNIVVAGPVPGETYEKMVLPDKILFGKGIFYFGGNRGRGQVYPEGNQSNNNQFMAAATGTISAIDGLKALSIRVMTLPWWMEEFQAPCLACLRVRVTSESMVVTKTRGIPIVWASHGHEIGADLTVFNGWLTEDSSAGSGLKLESISATCTVRLGGFQKDEVIELCSGLGGMTSAARALGLKSVACMDHAPLAVEACRRNHEGFCLNGDICNPDDLAKLFVLMKGNSMGLMCGFPCPPFSVMGDQKAFSDSRSEVFVAALNAAYLFGSAYVVLECTPTTGQYREVQELLFSFANAMNFDNRQQVLRLSSVWPCQRTRWWCFLLAIDVMSSDSILPSLPKFPHLLTVGDIMPSWPIWSKAEEEALSWSPEEHDFYASTLVLENHELRQSGVCPTLLHSLGHHLLACPCGCRHQGLSHERLLRDGIALTMLPSTFAAFHYRHLHPCEAGYLCSLPADFIYNLAQVRSDLPLIGQTAAPLQTMWVLLHALRLLQDHGLGSWQLDFANPKEVLLSYINSNIEICKQLWPTCEHRHPQAIHIEDESSSFSCLIEPMTTVQHLLHAHQQLLGWAHRITLYRDGIPQLPNALLRGGSYQLRVTQPKQARPAPTDQITVKVHDGITQHEFRGPAGTRLSSILEALGFQYKSGIEFFNSFRSFRWGDALWQSEQGEVRGLGPVPLSATGVHHFEVYDELQHILLLLPDHVRAAVQVVPHHIVQLLLTRPASFASKLLLNEHKKAFTWLLFPLLAQSHWSLLILDFPNMDFFYFDGLRDFHLDLVEQAVAVIVNAFGLASSRIQQLNPVQQQGGDYCAAVLLHNVGIHFGLWQPMSSASLQQWAASLQHQEELRGNGLADFSQTHAWLCKFLITKGVPEEDSAARATLALNKLGQGPIAKAISQANPWASLKQLANSQQRPFQWIQHNELMNHIQKRAKEQHGAAPRQSKKPSKKRADPAPPVSPNALVLAPKAFVDDKDQELFQLPIDKVNPESQGIILGTVEQAANFLKGQKPISINALALLTTTEIPDALHGKMTVQHMVWPALLVDNSDPILVRGSCLQLGDHDVKKVLGPAPSPASFVPELFKLQVYQDQWPDSWSDFVGRPLKALVQHYECLQYCDGAGCNNAPSCKRFHPAVEEEVDMVVLDAFGWKWCEATGSTATPKKAASFGIMVRVPPSAAPALLAISATDGLYTELREPVTKGPSSKYAVVWIKGDLQQAIHFKCHTTKALHVVRSHQRYGLRCLTADQETLHKAAFPKLPFVAGSNALQFEVGPWPYGSTKQSIAQSLHAAGWAARPLRPTHGTPEGRYWLIGAEAPHASPILQLGDASLIITPIAALKGRAPPTVMGSLQTLQRLQAPLGEDPLQVRDPWASALPSPPVSASLPASSKLDEISQQLHTSVAEQVREQLRTFSDSCMDSDDSRMAQMEASISELQAQSSQFAGWFSEAGERMQSLSHQVSSQESQLVELTNKVTRTDQRTEQLHQTVGKLRQDFQHDLEASMARQLESMELTRSWWRSCRAFLWLFLLWGGFRLGEASNPGPMASFSSSSSSGSQIEDVGFPLLGRRPFHDAEVRTVDSHSEATSSLVVGTANPSGINSKALAFASLPWGIWNVAETQASQPVFARFQRELHWMTQNRLHCKHGHYAPLRPRSDFAGAWTGVAQISPGPIHPVPLQWSGASYQSGRIMLSSFSLQEHSVLGACIYAPPSGPTYKQARRLSMELLEQITSELVLASSGPRFIAGDFNCDTHDLQTFATWRLAGWEEIQHLAEQRFDMPRSPTSKGAAISDHLWISPELQQWLCEVHVEPDHFADHAILYGRFCLPSSRWWQHFWSMPSLLPWQHLRPDQLQPSAPHSWDKDNMTASFVQWSKSTERDLKTTAAHPLPVGCWGRGQTLRTRARPVQLVPVRQGRNGELQPKSGFLCRAVHHWCRQLRRLQAYCQRAKSVTHWRIQLDQMATWRAILHAHGFHDGFRQWWLRRPLQHAGAPSVFPDWPPSLSMARILLHDFEANFRRFESWHFRRREELVQARHLQHNQILTKQLKQDDYMPMTHLVKEQEASIIHINLDHSVKLSQQLTLHDHQVFALNQEPALVQRKDSGDYKIESDLLLAEGQTVTARTQCRSFQAMEAELASLWTPIWQKHSGLALSHWNRILAFGLRYMPRLPPLPIHWTSHQLAYLSEHYRKRDDLVRMFEIIQQGASWPQQLVTGFVIPIRKVPEAEQAKHYRPIVLISFLYRVWATGICRAYLPYLAKVIPSLVFGYVPGRRAEDIWYILQALIQSSYSTHTELLGYNADLVKCFNTLPRMPILLLLQLMGFPRDCALAWHQALSQLERRFRIANHTGDAILSSTGFPEGDPLSCIAMLAFNTALDTYLKVCSSNVACPVFVDNIQLVADCLGHLCHGINVLQVFMNSWDIHLDPGKCYAWATSADARHALRQFGYTTKLAAKDLGAQMTYSRVSRTQVAQGRIDSVAHHWRILRFSSAPRWAKMLAIRSITWPKVLHGVANRLLPVVATDRLRSAAMRALHWDRAGASPHVRWSLMQMPQLDPEYYQLWQVLSTFWRMVHQFPLILELWVQSMDNPGFTGQGPLHAVVQCLGFLDWYLDAQLHLWIQHLRIDFWQLSLESLQLLLQYCWRQKVCLKIRHRKDFTGLHSINWLASFRSLTFPQMDVTELLATIQDGTLWPQRSAAFTHHGLHPANPHQWAYWKALLALPDRREEFLDLQVLAEHTFIFTDGSCSMPRKPTCALAAWAVTTMEPKRTLAQGPVPGLVQSIDVAEAMAVHSAFLWVLRTGAKATIFSDSQYAVDNFKYLQKHREVPPRWKHQSLWFQALHTVEQIDMNQVIVQKISSHVADEECFSPRADWCKRGNDFADTLARWQNSLRSPAFSQVHALFCDEEERATAATRGQLNFLLHLARVSLSTTPECAEAEDAPVGSLGSGLEMNDVSITTPSGEVKTQECLVGADIVVQVGDEVTKDEPLTTNPNEEKECVLQDMNRVYAYCAFAFSCFIAQLSFVLKKIL</sequence>
<dbReference type="Proteomes" id="UP001642484">
    <property type="component" value="Unassembled WGS sequence"/>
</dbReference>
<evidence type="ECO:0000256" key="8">
    <source>
        <dbReference type="ARBA" id="ARBA00023136"/>
    </source>
</evidence>
<keyword evidence="5" id="KW-0812">Transmembrane</keyword>
<dbReference type="InterPro" id="IPR036826">
    <property type="entry name" value="Cyt_f_lg_dom_sf"/>
</dbReference>
<comment type="caution">
    <text evidence="12">The sequence shown here is derived from an EMBL/GenBank/DDBJ whole genome shotgun (WGS) entry which is preliminary data.</text>
</comment>
<keyword evidence="3" id="KW-0489">Methyltransferase</keyword>
<dbReference type="SUPFAM" id="SSF49441">
    <property type="entry name" value="Cytochrome f, large domain"/>
    <property type="match status" value="1"/>
</dbReference>
<dbReference type="SUPFAM" id="SSF53098">
    <property type="entry name" value="Ribonuclease H-like"/>
    <property type="match status" value="1"/>
</dbReference>
<dbReference type="SUPFAM" id="SSF56219">
    <property type="entry name" value="DNase I-like"/>
    <property type="match status" value="1"/>
</dbReference>
<keyword evidence="4" id="KW-0808">Transferase</keyword>
<evidence type="ECO:0000256" key="2">
    <source>
        <dbReference type="ARBA" id="ARBA00022531"/>
    </source>
</evidence>
<dbReference type="PANTHER" id="PTHR33288">
    <property type="match status" value="1"/>
</dbReference>
<evidence type="ECO:0000256" key="4">
    <source>
        <dbReference type="ARBA" id="ARBA00022679"/>
    </source>
</evidence>
<evidence type="ECO:0000256" key="6">
    <source>
        <dbReference type="ARBA" id="ARBA00022989"/>
    </source>
</evidence>
<keyword evidence="9" id="KW-0175">Coiled coil</keyword>
<feature type="domain" description="RNase H type-1" evidence="11">
    <location>
        <begin position="2962"/>
        <end position="3117"/>
    </location>
</feature>
<dbReference type="Gene3D" id="3.40.50.150">
    <property type="entry name" value="Vaccinia Virus protein VP39"/>
    <property type="match status" value="1"/>
</dbReference>
<keyword evidence="2" id="KW-0602">Photosynthesis</keyword>
<comment type="subcellular location">
    <subcellularLocation>
        <location evidence="1">Membrane</location>
    </subcellularLocation>
</comment>
<keyword evidence="6" id="KW-1133">Transmembrane helix</keyword>
<reference evidence="12 13" key="1">
    <citation type="submission" date="2024-02" db="EMBL/GenBank/DDBJ databases">
        <authorList>
            <person name="Chen Y."/>
            <person name="Shah S."/>
            <person name="Dougan E. K."/>
            <person name="Thang M."/>
            <person name="Chan C."/>
        </authorList>
    </citation>
    <scope>NUCLEOTIDE SEQUENCE [LARGE SCALE GENOMIC DNA]</scope>
</reference>
<evidence type="ECO:0000256" key="7">
    <source>
        <dbReference type="ARBA" id="ARBA00023078"/>
    </source>
</evidence>
<keyword evidence="8" id="KW-0472">Membrane</keyword>
<dbReference type="InterPro" id="IPR002325">
    <property type="entry name" value="Cyt_f"/>
</dbReference>
<name>A0ABP0JNJ3_9DINO</name>
<evidence type="ECO:0000256" key="5">
    <source>
        <dbReference type="ARBA" id="ARBA00022692"/>
    </source>
</evidence>
<dbReference type="PANTHER" id="PTHR33288:SF10">
    <property type="entry name" value="CYTOCHROME F"/>
    <property type="match status" value="1"/>
</dbReference>
<dbReference type="Pfam" id="PF16639">
    <property type="entry name" value="Apocytochr_F_N"/>
    <property type="match status" value="1"/>
</dbReference>
<dbReference type="PRINTS" id="PR00610">
    <property type="entry name" value="CYTOCHROMEF"/>
</dbReference>
<accession>A0ABP0JNJ3</accession>
<feature type="coiled-coil region" evidence="9">
    <location>
        <begin position="1653"/>
        <end position="1708"/>
    </location>
</feature>
<dbReference type="Gene3D" id="3.60.10.10">
    <property type="entry name" value="Endonuclease/exonuclease/phosphatase"/>
    <property type="match status" value="1"/>
</dbReference>
<dbReference type="SUPFAM" id="SSF51246">
    <property type="entry name" value="Rudiment single hybrid motif"/>
    <property type="match status" value="1"/>
</dbReference>
<dbReference type="PROSITE" id="PS51010">
    <property type="entry name" value="CYTF"/>
    <property type="match status" value="2"/>
</dbReference>
<evidence type="ECO:0000313" key="13">
    <source>
        <dbReference type="Proteomes" id="UP001642484"/>
    </source>
</evidence>
<protein>
    <recommendedName>
        <fullName evidence="11">RNase H type-1 domain-containing protein</fullName>
    </recommendedName>
</protein>
<dbReference type="PROSITE" id="PS50879">
    <property type="entry name" value="RNASE_H_1"/>
    <property type="match status" value="1"/>
</dbReference>
<dbReference type="InterPro" id="IPR036397">
    <property type="entry name" value="RNaseH_sf"/>
</dbReference>
<dbReference type="InterPro" id="IPR011054">
    <property type="entry name" value="Rudment_hybrid_motif"/>
</dbReference>
<gene>
    <name evidence="12" type="ORF">CCMP2556_LOCUS12291</name>
</gene>
<dbReference type="EMBL" id="CAXAMN010005947">
    <property type="protein sequence ID" value="CAK9015934.1"/>
    <property type="molecule type" value="Genomic_DNA"/>
</dbReference>
<evidence type="ECO:0000259" key="11">
    <source>
        <dbReference type="PROSITE" id="PS50879"/>
    </source>
</evidence>
<dbReference type="InterPro" id="IPR024094">
    <property type="entry name" value="Cyt_f_lg_dom"/>
</dbReference>
<dbReference type="SUPFAM" id="SSF54001">
    <property type="entry name" value="Cysteine proteinases"/>
    <property type="match status" value="1"/>
</dbReference>
<dbReference type="InterPro" id="IPR000477">
    <property type="entry name" value="RT_dom"/>
</dbReference>